<evidence type="ECO:0000313" key="2">
    <source>
        <dbReference type="Proteomes" id="UP000283090"/>
    </source>
</evidence>
<gene>
    <name evidence="1" type="ORF">DFL_000052</name>
</gene>
<evidence type="ECO:0000313" key="1">
    <source>
        <dbReference type="EMBL" id="RVD89028.1"/>
    </source>
</evidence>
<dbReference type="Proteomes" id="UP000283090">
    <property type="component" value="Unassembled WGS sequence"/>
</dbReference>
<name>A0A437AD49_ARTFL</name>
<accession>A0A437AD49</accession>
<organism evidence="1 2">
    <name type="scientific">Arthrobotrys flagrans</name>
    <name type="common">Nematode-trapping fungus</name>
    <name type="synonym">Trichothecium flagrans</name>
    <dbReference type="NCBI Taxonomy" id="97331"/>
    <lineage>
        <taxon>Eukaryota</taxon>
        <taxon>Fungi</taxon>
        <taxon>Dikarya</taxon>
        <taxon>Ascomycota</taxon>
        <taxon>Pezizomycotina</taxon>
        <taxon>Orbiliomycetes</taxon>
        <taxon>Orbiliales</taxon>
        <taxon>Orbiliaceae</taxon>
        <taxon>Arthrobotrys</taxon>
    </lineage>
</organism>
<keyword evidence="2" id="KW-1185">Reference proteome</keyword>
<dbReference type="AlphaFoldDB" id="A0A437AD49"/>
<protein>
    <submittedName>
        <fullName evidence="1">Uncharacterized protein</fullName>
    </submittedName>
</protein>
<dbReference type="EMBL" id="SAEB01000001">
    <property type="protein sequence ID" value="RVD89028.1"/>
    <property type="molecule type" value="Genomic_DNA"/>
</dbReference>
<proteinExistence type="predicted"/>
<dbReference type="RefSeq" id="XP_067494572.1">
    <property type="nucleotide sequence ID" value="XM_067634424.1"/>
</dbReference>
<comment type="caution">
    <text evidence="1">The sequence shown here is derived from an EMBL/GenBank/DDBJ whole genome shotgun (WGS) entry which is preliminary data.</text>
</comment>
<reference evidence="1 2" key="1">
    <citation type="submission" date="2019-01" db="EMBL/GenBank/DDBJ databases">
        <title>Intercellular communication is required for trap formation in the nematode-trapping fungus Duddingtonia flagrans.</title>
        <authorList>
            <person name="Youssar L."/>
            <person name="Wernet V."/>
            <person name="Hensel N."/>
            <person name="Hildebrandt H.-G."/>
            <person name="Fischer R."/>
        </authorList>
    </citation>
    <scope>NUCLEOTIDE SEQUENCE [LARGE SCALE GENOMIC DNA]</scope>
    <source>
        <strain evidence="1 2">CBS H-5679</strain>
    </source>
</reference>
<dbReference type="VEuPathDB" id="FungiDB:DFL_000052"/>
<dbReference type="GeneID" id="93582363"/>
<sequence>MRRTTTQRVRKGSEDIAAYVVQEVKTRLGGRGIPKAHIKGFAARLSTQSQISAFAATFDLSGLTRIDVETVDMPLDMGDIINLL</sequence>